<organism evidence="1 2">
    <name type="scientific">Streptantibioticus parmotrematis</name>
    <dbReference type="NCBI Taxonomy" id="2873249"/>
    <lineage>
        <taxon>Bacteria</taxon>
        <taxon>Bacillati</taxon>
        <taxon>Actinomycetota</taxon>
        <taxon>Actinomycetes</taxon>
        <taxon>Kitasatosporales</taxon>
        <taxon>Streptomycetaceae</taxon>
        <taxon>Streptantibioticus</taxon>
    </lineage>
</organism>
<keyword evidence="2" id="KW-1185">Reference proteome</keyword>
<dbReference type="Proteomes" id="UP001198565">
    <property type="component" value="Unassembled WGS sequence"/>
</dbReference>
<evidence type="ECO:0000313" key="2">
    <source>
        <dbReference type="Proteomes" id="UP001198565"/>
    </source>
</evidence>
<evidence type="ECO:0000313" key="1">
    <source>
        <dbReference type="EMBL" id="MBY8889248.1"/>
    </source>
</evidence>
<name>A0ABS7R220_9ACTN</name>
<comment type="caution">
    <text evidence="1">The sequence shown here is derived from an EMBL/GenBank/DDBJ whole genome shotgun (WGS) entry which is preliminary data.</text>
</comment>
<reference evidence="1 2" key="1">
    <citation type="submission" date="2021-08" db="EMBL/GenBank/DDBJ databases">
        <title>Streptomyces sp. PTM05 isolated from lichen.</title>
        <authorList>
            <person name="Somphong A."/>
            <person name="Phongsopitanun W."/>
            <person name="Tanasupawat S."/>
        </authorList>
    </citation>
    <scope>NUCLEOTIDE SEQUENCE [LARGE SCALE GENOMIC DNA]</scope>
    <source>
        <strain evidence="1 2">Ptm05</strain>
    </source>
</reference>
<sequence>MCQAYHVHNDLTGYQELVRVLATRDDEGAVLTLANTSDLARRRLTLLAHTVHRLAPPPDRRWLHAFLTGLTDDDLVSITGLIADTGVPDHITFRVPELHQQTRGLLDADARLPAALRTALAATVRYMGDLYDADTPTSRLYLQARDDLALAICEVDPVCIPATHKPASIGGVTSSLRSRNTRLGGW</sequence>
<protein>
    <submittedName>
        <fullName evidence="1">Uncharacterized protein</fullName>
    </submittedName>
</protein>
<gene>
    <name evidence="1" type="ORF">K7472_31050</name>
</gene>
<proteinExistence type="predicted"/>
<dbReference type="RefSeq" id="WP_222982409.1">
    <property type="nucleotide sequence ID" value="NZ_JAINVZ010000039.1"/>
</dbReference>
<dbReference type="EMBL" id="JAINVZ010000039">
    <property type="protein sequence ID" value="MBY8889248.1"/>
    <property type="molecule type" value="Genomic_DNA"/>
</dbReference>
<accession>A0ABS7R220</accession>